<organism evidence="3 4">
    <name type="scientific">Gordonia phosphorivorans</name>
    <dbReference type="NCBI Taxonomy" id="1056982"/>
    <lineage>
        <taxon>Bacteria</taxon>
        <taxon>Bacillati</taxon>
        <taxon>Actinomycetota</taxon>
        <taxon>Actinomycetes</taxon>
        <taxon>Mycobacteriales</taxon>
        <taxon>Gordoniaceae</taxon>
        <taxon>Gordonia</taxon>
    </lineage>
</organism>
<dbReference type="CDD" id="cd00085">
    <property type="entry name" value="HNHc"/>
    <property type="match status" value="1"/>
</dbReference>
<sequence length="466" mass="49769">MDAATLTAFADLISDDLTIPVGTDIDTPANLGQFLARARAVDDDRELLAVAAAVLRLRNVVDYSVAAVCAAIERVGLPVRKHVRSGAAILAELGAAPAVAYRAGRLGQAIADENLAPVTRGLRDGAVSAEHGDAVVSGLGHVAGRVELSDDDRRKIVHSLLVQTSPARVREKARAWAIKLAPEVPADGEVPVAERDDLNEMTLNRTDDGRVAVTIDFDIVAAEELSAALDPLTRPVPEPDGSSDRRSAKRRRADAMAQVIRTYLSHSERPESGGVLPHVTLSVPAAVVMNGQVLDSGAGLRAGQTISIPMSEDGTAVPWLGFGGPISARTAELIMCEAAVALALLDDHGVPLNVGREKRLFTPGIRKALVLRDRGCAFPGCGVPPSWCDGHHVEHWEHGGVTSLDNGVLLCRRHHTLIHHGGWEVFIGRDRQPWFIPPADPDHPKRRREPIRSNARRTLTLSASAA</sequence>
<evidence type="ECO:0000259" key="2">
    <source>
        <dbReference type="SMART" id="SM00507"/>
    </source>
</evidence>
<dbReference type="RefSeq" id="WP_382363321.1">
    <property type="nucleotide sequence ID" value="NZ_JBHLWV010000019.1"/>
</dbReference>
<gene>
    <name evidence="3" type="ORF">ACFFJD_09130</name>
</gene>
<dbReference type="SMART" id="SM00507">
    <property type="entry name" value="HNHc"/>
    <property type="match status" value="1"/>
</dbReference>
<dbReference type="InterPro" id="IPR003615">
    <property type="entry name" value="HNH_nuc"/>
</dbReference>
<accession>A0ABV6H820</accession>
<dbReference type="EMBL" id="JBHLWV010000019">
    <property type="protein sequence ID" value="MFC0315012.1"/>
    <property type="molecule type" value="Genomic_DNA"/>
</dbReference>
<dbReference type="Pfam" id="PF02720">
    <property type="entry name" value="DUF222"/>
    <property type="match status" value="1"/>
</dbReference>
<evidence type="ECO:0000313" key="4">
    <source>
        <dbReference type="Proteomes" id="UP001589783"/>
    </source>
</evidence>
<evidence type="ECO:0000256" key="1">
    <source>
        <dbReference type="SAM" id="MobiDB-lite"/>
    </source>
</evidence>
<protein>
    <submittedName>
        <fullName evidence="3">DUF222 domain-containing protein</fullName>
    </submittedName>
</protein>
<feature type="region of interest" description="Disordered" evidence="1">
    <location>
        <begin position="437"/>
        <end position="466"/>
    </location>
</feature>
<evidence type="ECO:0000313" key="3">
    <source>
        <dbReference type="EMBL" id="MFC0315012.1"/>
    </source>
</evidence>
<feature type="region of interest" description="Disordered" evidence="1">
    <location>
        <begin position="230"/>
        <end position="251"/>
    </location>
</feature>
<name>A0ABV6H820_9ACTN</name>
<proteinExistence type="predicted"/>
<keyword evidence="4" id="KW-1185">Reference proteome</keyword>
<feature type="compositionally biased region" description="Polar residues" evidence="1">
    <location>
        <begin position="456"/>
        <end position="466"/>
    </location>
</feature>
<comment type="caution">
    <text evidence="3">The sequence shown here is derived from an EMBL/GenBank/DDBJ whole genome shotgun (WGS) entry which is preliminary data.</text>
</comment>
<reference evidence="3 4" key="1">
    <citation type="submission" date="2024-09" db="EMBL/GenBank/DDBJ databases">
        <authorList>
            <person name="Sun Q."/>
            <person name="Mori K."/>
        </authorList>
    </citation>
    <scope>NUCLEOTIDE SEQUENCE [LARGE SCALE GENOMIC DNA]</scope>
    <source>
        <strain evidence="3 4">CCM 7957</strain>
    </source>
</reference>
<dbReference type="InterPro" id="IPR003870">
    <property type="entry name" value="DUF222"/>
</dbReference>
<feature type="domain" description="HNH nuclease" evidence="2">
    <location>
        <begin position="364"/>
        <end position="416"/>
    </location>
</feature>
<dbReference type="Proteomes" id="UP001589783">
    <property type="component" value="Unassembled WGS sequence"/>
</dbReference>